<dbReference type="KEGG" id="kmn:HW532_02460"/>
<feature type="compositionally biased region" description="Basic and acidic residues" evidence="2">
    <location>
        <begin position="18"/>
        <end position="30"/>
    </location>
</feature>
<dbReference type="Gene3D" id="6.10.250.2410">
    <property type="match status" value="1"/>
</dbReference>
<evidence type="ECO:0000313" key="4">
    <source>
        <dbReference type="Proteomes" id="UP000593594"/>
    </source>
</evidence>
<dbReference type="RefSeq" id="WP_213162906.1">
    <property type="nucleotide sequence ID" value="NZ_CP058214.1"/>
</dbReference>
<dbReference type="PANTHER" id="PTHR33969">
    <property type="entry name" value="SEGREGATION AND CONDENSATION PROTEIN A"/>
    <property type="match status" value="1"/>
</dbReference>
<gene>
    <name evidence="3" type="ORF">HW532_02460</name>
</gene>
<feature type="region of interest" description="Disordered" evidence="2">
    <location>
        <begin position="1"/>
        <end position="30"/>
    </location>
</feature>
<name>A0A7S8HAQ6_9HYPH</name>
<sequence length="292" mass="33070">MNPAAQRPEDAPWPDGETPPRRGDDTPVEDGDRALIVDVDGFEGPLDLLLSLARDQKVDLARISVLQLAEQYLAFISAMRRMRIELAADYLVMAAWLAYLKSRLLLPDPEPEEEPAAEELAARLAFRLQRLQAMRDAAEQLMARPQLGREVFARGMPEPVVVETRTEHEDTLFDLIKAYAERRQRAMAHKQYTVHRRVVWSLKEARESLERLMGKLGDWGRLDSFLMDYLSTPETRATVLASSLGATLEMAREGLVEIRQDKAFAPIYLRRRADAPAAEAGAASPDKERHER</sequence>
<dbReference type="AlphaFoldDB" id="A0A7S8HAQ6"/>
<evidence type="ECO:0000313" key="3">
    <source>
        <dbReference type="EMBL" id="QPC41684.1"/>
    </source>
</evidence>
<evidence type="ECO:0000256" key="2">
    <source>
        <dbReference type="SAM" id="MobiDB-lite"/>
    </source>
</evidence>
<proteinExistence type="predicted"/>
<evidence type="ECO:0000256" key="1">
    <source>
        <dbReference type="ARBA" id="ARBA00044777"/>
    </source>
</evidence>
<reference evidence="3 4" key="1">
    <citation type="submission" date="2020-06" db="EMBL/GenBank/DDBJ databases">
        <title>Genome sequence of 2 isolates from Red Sea Mangroves.</title>
        <authorList>
            <person name="Sefrji F."/>
            <person name="Michoud G."/>
            <person name="Merlino G."/>
            <person name="Daffonchio D."/>
        </authorList>
    </citation>
    <scope>NUCLEOTIDE SEQUENCE [LARGE SCALE GENOMIC DNA]</scope>
    <source>
        <strain evidence="3 4">R1DC25</strain>
    </source>
</reference>
<dbReference type="Proteomes" id="UP000593594">
    <property type="component" value="Chromosome"/>
</dbReference>
<dbReference type="PANTHER" id="PTHR33969:SF2">
    <property type="entry name" value="SEGREGATION AND CONDENSATION PROTEIN A"/>
    <property type="match status" value="1"/>
</dbReference>
<keyword evidence="4" id="KW-1185">Reference proteome</keyword>
<accession>A0A7S8HAQ6</accession>
<dbReference type="EMBL" id="CP058214">
    <property type="protein sequence ID" value="QPC41684.1"/>
    <property type="molecule type" value="Genomic_DNA"/>
</dbReference>
<dbReference type="InterPro" id="IPR003768">
    <property type="entry name" value="ScpA"/>
</dbReference>
<dbReference type="Pfam" id="PF02616">
    <property type="entry name" value="SMC_ScpA"/>
    <property type="match status" value="1"/>
</dbReference>
<protein>
    <recommendedName>
        <fullName evidence="1">Segregation and condensation protein A</fullName>
    </recommendedName>
</protein>
<organism evidence="3 4">
    <name type="scientific">Kaustia mangrovi</name>
    <dbReference type="NCBI Taxonomy" id="2593653"/>
    <lineage>
        <taxon>Bacteria</taxon>
        <taxon>Pseudomonadati</taxon>
        <taxon>Pseudomonadota</taxon>
        <taxon>Alphaproteobacteria</taxon>
        <taxon>Hyphomicrobiales</taxon>
        <taxon>Parvibaculaceae</taxon>
        <taxon>Kaustia</taxon>
    </lineage>
</organism>